<gene>
    <name evidence="1" type="ORF">AVEN_100169_1</name>
</gene>
<organism evidence="1 2">
    <name type="scientific">Araneus ventricosus</name>
    <name type="common">Orbweaver spider</name>
    <name type="synonym">Epeira ventricosa</name>
    <dbReference type="NCBI Taxonomy" id="182803"/>
    <lineage>
        <taxon>Eukaryota</taxon>
        <taxon>Metazoa</taxon>
        <taxon>Ecdysozoa</taxon>
        <taxon>Arthropoda</taxon>
        <taxon>Chelicerata</taxon>
        <taxon>Arachnida</taxon>
        <taxon>Araneae</taxon>
        <taxon>Araneomorphae</taxon>
        <taxon>Entelegynae</taxon>
        <taxon>Araneoidea</taxon>
        <taxon>Araneidae</taxon>
        <taxon>Araneus</taxon>
    </lineage>
</organism>
<comment type="caution">
    <text evidence="1">The sequence shown here is derived from an EMBL/GenBank/DDBJ whole genome shotgun (WGS) entry which is preliminary data.</text>
</comment>
<protein>
    <submittedName>
        <fullName evidence="1">Uncharacterized protein</fullName>
    </submittedName>
</protein>
<dbReference type="AlphaFoldDB" id="A0A4Y2QWS3"/>
<accession>A0A4Y2QWS3</accession>
<dbReference type="Proteomes" id="UP000499080">
    <property type="component" value="Unassembled WGS sequence"/>
</dbReference>
<keyword evidence="2" id="KW-1185">Reference proteome</keyword>
<dbReference type="EMBL" id="BGPR01015038">
    <property type="protein sequence ID" value="GBN67771.1"/>
    <property type="molecule type" value="Genomic_DNA"/>
</dbReference>
<reference evidence="1 2" key="1">
    <citation type="journal article" date="2019" name="Sci. Rep.">
        <title>Orb-weaving spider Araneus ventricosus genome elucidates the spidroin gene catalogue.</title>
        <authorList>
            <person name="Kono N."/>
            <person name="Nakamura H."/>
            <person name="Ohtoshi R."/>
            <person name="Moran D.A.P."/>
            <person name="Shinohara A."/>
            <person name="Yoshida Y."/>
            <person name="Fujiwara M."/>
            <person name="Mori M."/>
            <person name="Tomita M."/>
            <person name="Arakawa K."/>
        </authorList>
    </citation>
    <scope>NUCLEOTIDE SEQUENCE [LARGE SCALE GENOMIC DNA]</scope>
</reference>
<evidence type="ECO:0000313" key="1">
    <source>
        <dbReference type="EMBL" id="GBN67771.1"/>
    </source>
</evidence>
<evidence type="ECO:0000313" key="2">
    <source>
        <dbReference type="Proteomes" id="UP000499080"/>
    </source>
</evidence>
<name>A0A4Y2QWS3_ARAVE</name>
<proteinExistence type="predicted"/>
<sequence length="190" mass="20705">MGFTTPRSPQSSDSFSSFHPFEFSFFLPSLVVGGGASMRSCLPLCLLPASHGMQQIHRRLARRAIDPLDGGCTLVPGVLIRLVSNRTVRSAGGQAKESSLGLRAQGWSTVRVTLSVYRSRLAPRQVLRAGNFPEPVTAFLDWLGGWGAVWPELSCFLLWDLVINLLICVEVYGLESYNVDSVSLFGSCLA</sequence>